<organism evidence="1 2">
    <name type="scientific">Candidatus Thiomargarita nelsonii</name>
    <dbReference type="NCBI Taxonomy" id="1003181"/>
    <lineage>
        <taxon>Bacteria</taxon>
        <taxon>Pseudomonadati</taxon>
        <taxon>Pseudomonadota</taxon>
        <taxon>Gammaproteobacteria</taxon>
        <taxon>Thiotrichales</taxon>
        <taxon>Thiotrichaceae</taxon>
        <taxon>Thiomargarita</taxon>
    </lineage>
</organism>
<protein>
    <submittedName>
        <fullName evidence="1">Uncharacterized protein</fullName>
    </submittedName>
</protein>
<evidence type="ECO:0000313" key="2">
    <source>
        <dbReference type="Proteomes" id="UP000076962"/>
    </source>
</evidence>
<comment type="caution">
    <text evidence="1">The sequence shown here is derived from an EMBL/GenBank/DDBJ whole genome shotgun (WGS) entry which is preliminary data.</text>
</comment>
<proteinExistence type="predicted"/>
<reference evidence="1 2" key="1">
    <citation type="submission" date="2016-05" db="EMBL/GenBank/DDBJ databases">
        <title>Single-cell genome of chain-forming Candidatus Thiomargarita nelsonii and comparison to other large sulfur-oxidizing bacteria.</title>
        <authorList>
            <person name="Winkel M."/>
            <person name="Salman V."/>
            <person name="Woyke T."/>
            <person name="Schulz-Vogt H."/>
            <person name="Richter M."/>
            <person name="Flood B."/>
            <person name="Bailey J."/>
            <person name="Amann R."/>
            <person name="Mussmann M."/>
        </authorList>
    </citation>
    <scope>NUCLEOTIDE SEQUENCE [LARGE SCALE GENOMIC DNA]</scope>
    <source>
        <strain evidence="1 2">THI036</strain>
    </source>
</reference>
<accession>A0A176S178</accession>
<sequence length="102" mass="11780">MSQAEFKQLAEKLKKVAKKNNYEVIKRAKRDEETVVVEAEHWQTGGKIQVTAKTHDSKINLNIEDENECRDILEEIAKAIGNDLVKKLMLRHNSRVRLPVNN</sequence>
<name>A0A176S178_9GAMM</name>
<evidence type="ECO:0000313" key="1">
    <source>
        <dbReference type="EMBL" id="OAD21770.1"/>
    </source>
</evidence>
<dbReference type="EMBL" id="LUTY01001404">
    <property type="protein sequence ID" value="OAD21770.1"/>
    <property type="molecule type" value="Genomic_DNA"/>
</dbReference>
<dbReference type="AlphaFoldDB" id="A0A176S178"/>
<keyword evidence="2" id="KW-1185">Reference proteome</keyword>
<dbReference type="Proteomes" id="UP000076962">
    <property type="component" value="Unassembled WGS sequence"/>
</dbReference>
<gene>
    <name evidence="1" type="ORF">THIOM_002454</name>
</gene>